<evidence type="ECO:0000259" key="3">
    <source>
        <dbReference type="PROSITE" id="PS51186"/>
    </source>
</evidence>
<evidence type="ECO:0000256" key="1">
    <source>
        <dbReference type="ARBA" id="ARBA00022679"/>
    </source>
</evidence>
<evidence type="ECO:0000256" key="2">
    <source>
        <dbReference type="ARBA" id="ARBA00023315"/>
    </source>
</evidence>
<sequence>MDFATIRRFEAGGLRAWPAETVSYDGTWVLRLTAGHPSKRLNSVNPLDPGDDRNIAERVERAVHQFEAYGRVPTFRVSPLCAGAISTYLDEAGWRTFGESIVMSLDLENAPLGEAMDQIPLKDTQRFVNATLKVHGYEETLRSGLSRVIAAIRPETGLFVLEEGDEPIATAICVRDGSLAGLFEIATQPDRRGKGFGRRVLLSALKWARSHGAEMAWLQVEADNEAALRLYKSLGFREAYRYHYRQPGTQVAERTKKKKS</sequence>
<dbReference type="AlphaFoldDB" id="K2NRI2"/>
<dbReference type="PROSITE" id="PS51186">
    <property type="entry name" value="GNAT"/>
    <property type="match status" value="1"/>
</dbReference>
<dbReference type="EMBL" id="AMSI01000018">
    <property type="protein sequence ID" value="EKF40449.1"/>
    <property type="molecule type" value="Genomic_DNA"/>
</dbReference>
<protein>
    <submittedName>
        <fullName evidence="4">N-acetyltransferase GCN5</fullName>
    </submittedName>
</protein>
<gene>
    <name evidence="4" type="ORF">NA8A_21162</name>
</gene>
<feature type="domain" description="N-acetyltransferase" evidence="3">
    <location>
        <begin position="114"/>
        <end position="257"/>
    </location>
</feature>
<dbReference type="CDD" id="cd04301">
    <property type="entry name" value="NAT_SF"/>
    <property type="match status" value="1"/>
</dbReference>
<name>K2NRI2_9HYPH</name>
<dbReference type="Proteomes" id="UP000007374">
    <property type="component" value="Unassembled WGS sequence"/>
</dbReference>
<comment type="caution">
    <text evidence="4">The sequence shown here is derived from an EMBL/GenBank/DDBJ whole genome shotgun (WGS) entry which is preliminary data.</text>
</comment>
<dbReference type="InterPro" id="IPR000182">
    <property type="entry name" value="GNAT_dom"/>
</dbReference>
<evidence type="ECO:0000313" key="4">
    <source>
        <dbReference type="EMBL" id="EKF40449.1"/>
    </source>
</evidence>
<organism evidence="4 5">
    <name type="scientific">Nitratireductor indicus C115</name>
    <dbReference type="NCBI Taxonomy" id="1231190"/>
    <lineage>
        <taxon>Bacteria</taxon>
        <taxon>Pseudomonadati</taxon>
        <taxon>Pseudomonadota</taxon>
        <taxon>Alphaproteobacteria</taxon>
        <taxon>Hyphomicrobiales</taxon>
        <taxon>Phyllobacteriaceae</taxon>
        <taxon>Nitratireductor</taxon>
    </lineage>
</organism>
<keyword evidence="1 4" id="KW-0808">Transferase</keyword>
<dbReference type="InterPro" id="IPR016181">
    <property type="entry name" value="Acyl_CoA_acyltransferase"/>
</dbReference>
<dbReference type="GO" id="GO:0016747">
    <property type="term" value="F:acyltransferase activity, transferring groups other than amino-acyl groups"/>
    <property type="evidence" value="ECO:0007669"/>
    <property type="project" value="InterPro"/>
</dbReference>
<dbReference type="eggNOG" id="COG0456">
    <property type="taxonomic scope" value="Bacteria"/>
</dbReference>
<dbReference type="Gene3D" id="3.40.630.30">
    <property type="match status" value="1"/>
</dbReference>
<proteinExistence type="predicted"/>
<dbReference type="Pfam" id="PF00583">
    <property type="entry name" value="Acetyltransf_1"/>
    <property type="match status" value="1"/>
</dbReference>
<dbReference type="RefSeq" id="WP_009452457.1">
    <property type="nucleotide sequence ID" value="NZ_AMSI01000018.1"/>
</dbReference>
<dbReference type="OrthoDB" id="9775595at2"/>
<dbReference type="InterPro" id="IPR050832">
    <property type="entry name" value="Bact_Acetyltransf"/>
</dbReference>
<keyword evidence="5" id="KW-1185">Reference proteome</keyword>
<evidence type="ECO:0000313" key="5">
    <source>
        <dbReference type="Proteomes" id="UP000007374"/>
    </source>
</evidence>
<reference evidence="4 5" key="1">
    <citation type="journal article" date="2012" name="J. Bacteriol.">
        <title>Genome Sequence of Nitratireductor indicus Type Strain C115.</title>
        <authorList>
            <person name="Lai Q."/>
            <person name="Li G."/>
            <person name="Yu Z."/>
            <person name="Shao Z."/>
        </authorList>
    </citation>
    <scope>NUCLEOTIDE SEQUENCE [LARGE SCALE GENOMIC DNA]</scope>
    <source>
        <strain evidence="4 5">C115</strain>
    </source>
</reference>
<dbReference type="SUPFAM" id="SSF55729">
    <property type="entry name" value="Acyl-CoA N-acyltransferases (Nat)"/>
    <property type="match status" value="1"/>
</dbReference>
<accession>K2NRI2</accession>
<dbReference type="STRING" id="721133.SAMN05216176_11426"/>
<dbReference type="PANTHER" id="PTHR43877">
    <property type="entry name" value="AMINOALKYLPHOSPHONATE N-ACETYLTRANSFERASE-RELATED-RELATED"/>
    <property type="match status" value="1"/>
</dbReference>
<keyword evidence="2" id="KW-0012">Acyltransferase</keyword>
<dbReference type="PATRIC" id="fig|1231190.3.peg.4376"/>